<accession>A0ABT9FC96</accession>
<keyword evidence="1" id="KW-0812">Transmembrane</keyword>
<protein>
    <submittedName>
        <fullName evidence="2">Uncharacterized protein</fullName>
    </submittedName>
</protein>
<reference evidence="2" key="1">
    <citation type="submission" date="2023-07" db="EMBL/GenBank/DDBJ databases">
        <title>Genome content predicts the carbon catabolic preferences of heterotrophic bacteria.</title>
        <authorList>
            <person name="Gralka M."/>
        </authorList>
    </citation>
    <scope>NUCLEOTIDE SEQUENCE</scope>
    <source>
        <strain evidence="2">4G09</strain>
    </source>
</reference>
<name>A0ABT9FC96_9GAMM</name>
<proteinExistence type="predicted"/>
<keyword evidence="3" id="KW-1185">Reference proteome</keyword>
<dbReference type="Proteomes" id="UP001177212">
    <property type="component" value="Unassembled WGS sequence"/>
</dbReference>
<feature type="transmembrane region" description="Helical" evidence="1">
    <location>
        <begin position="60"/>
        <end position="80"/>
    </location>
</feature>
<evidence type="ECO:0000256" key="1">
    <source>
        <dbReference type="SAM" id="Phobius"/>
    </source>
</evidence>
<feature type="transmembrane region" description="Helical" evidence="1">
    <location>
        <begin position="33"/>
        <end position="54"/>
    </location>
</feature>
<gene>
    <name evidence="2" type="ORF">Q8W34_07165</name>
</gene>
<dbReference type="EMBL" id="JAUYVT010000004">
    <property type="protein sequence ID" value="MDP2564409.1"/>
    <property type="molecule type" value="Genomic_DNA"/>
</dbReference>
<dbReference type="RefSeq" id="WP_305471686.1">
    <property type="nucleotide sequence ID" value="NZ_JAUYVT010000004.1"/>
</dbReference>
<sequence length="136" mass="15662">MNDFHNRQFDDNFLQVLDSAKSMIEHKPKGRGFFSLYSVILLAYAILVGVLEYLGFSMDLPILLLTTFVALLSYDLFFVFKRNLKLKKINAVLKTVGCRMDLKNFIVIIETGEVVRIDYLYEVAALNVTRQTQQSN</sequence>
<comment type="caution">
    <text evidence="2">The sequence shown here is derived from an EMBL/GenBank/DDBJ whole genome shotgun (WGS) entry which is preliminary data.</text>
</comment>
<evidence type="ECO:0000313" key="3">
    <source>
        <dbReference type="Proteomes" id="UP001177212"/>
    </source>
</evidence>
<evidence type="ECO:0000313" key="2">
    <source>
        <dbReference type="EMBL" id="MDP2564409.1"/>
    </source>
</evidence>
<keyword evidence="1" id="KW-0472">Membrane</keyword>
<organism evidence="2 3">
    <name type="scientific">Pseudoalteromonas marina</name>
    <dbReference type="NCBI Taxonomy" id="267375"/>
    <lineage>
        <taxon>Bacteria</taxon>
        <taxon>Pseudomonadati</taxon>
        <taxon>Pseudomonadota</taxon>
        <taxon>Gammaproteobacteria</taxon>
        <taxon>Alteromonadales</taxon>
        <taxon>Pseudoalteromonadaceae</taxon>
        <taxon>Pseudoalteromonas</taxon>
    </lineage>
</organism>
<keyword evidence="1" id="KW-1133">Transmembrane helix</keyword>